<feature type="compositionally biased region" description="Polar residues" evidence="8">
    <location>
        <begin position="296"/>
        <end position="308"/>
    </location>
</feature>
<dbReference type="CDD" id="cd08010">
    <property type="entry name" value="MltG_like"/>
    <property type="match status" value="1"/>
</dbReference>
<evidence type="ECO:0000256" key="1">
    <source>
        <dbReference type="ARBA" id="ARBA00022475"/>
    </source>
</evidence>
<dbReference type="Gene3D" id="3.30.160.60">
    <property type="entry name" value="Classic Zinc Finger"/>
    <property type="match status" value="1"/>
</dbReference>
<comment type="caution">
    <text evidence="9">The sequence shown here is derived from an EMBL/GenBank/DDBJ whole genome shotgun (WGS) entry which is preliminary data.</text>
</comment>
<feature type="region of interest" description="Disordered" evidence="8">
    <location>
        <begin position="1"/>
        <end position="38"/>
    </location>
</feature>
<dbReference type="Proteomes" id="UP001202867">
    <property type="component" value="Unassembled WGS sequence"/>
</dbReference>
<evidence type="ECO:0000256" key="2">
    <source>
        <dbReference type="ARBA" id="ARBA00022692"/>
    </source>
</evidence>
<keyword evidence="5 7" id="KW-0456">Lyase</keyword>
<keyword evidence="4 7" id="KW-0472">Membrane</keyword>
<evidence type="ECO:0000256" key="5">
    <source>
        <dbReference type="ARBA" id="ARBA00023239"/>
    </source>
</evidence>
<feature type="compositionally biased region" description="Low complexity" evidence="8">
    <location>
        <begin position="1"/>
        <end position="20"/>
    </location>
</feature>
<evidence type="ECO:0000256" key="4">
    <source>
        <dbReference type="ARBA" id="ARBA00023136"/>
    </source>
</evidence>
<feature type="region of interest" description="Disordered" evidence="8">
    <location>
        <begin position="364"/>
        <end position="391"/>
    </location>
</feature>
<feature type="region of interest" description="Disordered" evidence="8">
    <location>
        <begin position="294"/>
        <end position="316"/>
    </location>
</feature>
<protein>
    <recommendedName>
        <fullName evidence="7">Endolytic murein transglycosylase</fullName>
        <ecNumber evidence="7">4.2.2.29</ecNumber>
    </recommendedName>
    <alternativeName>
        <fullName evidence="7">Peptidoglycan lytic transglycosylase</fullName>
    </alternativeName>
    <alternativeName>
        <fullName evidence="7">Peptidoglycan polymerization terminase</fullName>
    </alternativeName>
</protein>
<proteinExistence type="inferred from homology"/>
<dbReference type="InterPro" id="IPR003770">
    <property type="entry name" value="MLTG-like"/>
</dbReference>
<keyword evidence="1 7" id="KW-1003">Cell membrane</keyword>
<evidence type="ECO:0000313" key="10">
    <source>
        <dbReference type="Proteomes" id="UP001202867"/>
    </source>
</evidence>
<comment type="function">
    <text evidence="7">Functions as a peptidoglycan terminase that cleaves nascent peptidoglycan strands endolytically to terminate their elongation.</text>
</comment>
<feature type="transmembrane region" description="Helical" evidence="7">
    <location>
        <begin position="46"/>
        <end position="70"/>
    </location>
</feature>
<evidence type="ECO:0000256" key="7">
    <source>
        <dbReference type="HAMAP-Rule" id="MF_02065"/>
    </source>
</evidence>
<evidence type="ECO:0000256" key="3">
    <source>
        <dbReference type="ARBA" id="ARBA00022989"/>
    </source>
</evidence>
<comment type="similarity">
    <text evidence="7">Belongs to the transglycosylase MltG family.</text>
</comment>
<gene>
    <name evidence="7 9" type="primary">mltG</name>
    <name evidence="9" type="ORF">MWN33_11975</name>
</gene>
<keyword evidence="7" id="KW-0997">Cell inner membrane</keyword>
<dbReference type="PANTHER" id="PTHR30518:SF2">
    <property type="entry name" value="ENDOLYTIC MUREIN TRANSGLYCOSYLASE"/>
    <property type="match status" value="1"/>
</dbReference>
<reference evidence="10" key="1">
    <citation type="submission" date="2023-07" db="EMBL/GenBank/DDBJ databases">
        <title>Ancylobacter moscoviensis sp. nov., facultatively methylotrophic bacteria from activated sludge and the reclassification of Starkeya novella (Starkey 1934) Kelly et al. 2000 as Ancylobacter novellus comb. nov., Starkeya koreensis Im et al. 2006 as Ancylobacter koreensis comb.nov., Angulomicrobium tetraedrale Vasil'eva et al. 1986 as Ancylobacter tetraedralis comb. nov., Angulomicrobium amanitiforme Fritz et al. 2004 as Ancylobacter amanitiformis comb. nov. and Methylorhabdus multivorans Doronina et al. 1996 as Ancylobacter multivorans comb. nov. and emended description of the genus Ancylobacter.</title>
        <authorList>
            <person name="Doronina N."/>
            <person name="Chemodurova A."/>
            <person name="Grouzdev D."/>
            <person name="Koziaeva V."/>
            <person name="Shi W."/>
            <person name="Wu L."/>
            <person name="Kaparullina E."/>
        </authorList>
    </citation>
    <scope>NUCLEOTIDE SEQUENCE [LARGE SCALE GENOMIC DNA]</scope>
    <source>
        <strain evidence="10">Jip08</strain>
    </source>
</reference>
<dbReference type="RefSeq" id="WP_247200994.1">
    <property type="nucleotide sequence ID" value="NZ_JALKCG010000004.1"/>
</dbReference>
<feature type="compositionally biased region" description="Low complexity" evidence="8">
    <location>
        <begin position="379"/>
        <end position="391"/>
    </location>
</feature>
<evidence type="ECO:0000313" key="9">
    <source>
        <dbReference type="EMBL" id="MCK0208746.1"/>
    </source>
</evidence>
<accession>A0ABT0DN93</accession>
<keyword evidence="6 7" id="KW-0961">Cell wall biogenesis/degradation</keyword>
<dbReference type="NCBIfam" id="TIGR00247">
    <property type="entry name" value="endolytic transglycosylase MltG"/>
    <property type="match status" value="1"/>
</dbReference>
<organism evidence="9 10">
    <name type="scientific">Ancylobacter koreensis</name>
    <dbReference type="NCBI Taxonomy" id="266121"/>
    <lineage>
        <taxon>Bacteria</taxon>
        <taxon>Pseudomonadati</taxon>
        <taxon>Pseudomonadota</taxon>
        <taxon>Alphaproteobacteria</taxon>
        <taxon>Hyphomicrobiales</taxon>
        <taxon>Xanthobacteraceae</taxon>
        <taxon>Ancylobacter</taxon>
    </lineage>
</organism>
<sequence>MTDETPTTPTGADPAASAPPAAAPPAAAPAKPEKVRRPSRWARHPLVAAGSAFFTLLLVAIVLGGGALWVGKSRYQAVGPLAEDKAVIVPNEYGVMDIADLLVRQGVIEDKWVFVGAAMGTRASSKLKAGEYEFAQGASIQQVLDTLVSGKVIEYTVTIPEGLTSDQIVERLAEIAELAGSVRQVPREGSLMPDTYKITRGTSREDLLRRMTRTQDAALKEIWAKRDPELPLKSPDELVILASIVEKETGVPEERAQVAAVFVNRLNKKMRLQSDPTIIYGLVRGKGRLERPLTRTDISTPTPFNTYTIPALPPGPIGNPGRASLEATANPAKSKALYFVADGSGGHAFAESLDQHNKNVTRWRQIEKDRKIDPASQPAGTSGTTGATAVD</sequence>
<comment type="catalytic activity">
    <reaction evidence="7">
        <text>a peptidoglycan chain = a peptidoglycan chain with N-acetyl-1,6-anhydromuramyl-[peptide] at the reducing end + a peptidoglycan chain with N-acetylglucosamine at the non-reducing end.</text>
        <dbReference type="EC" id="4.2.2.29"/>
    </reaction>
</comment>
<keyword evidence="2 7" id="KW-0812">Transmembrane</keyword>
<comment type="subcellular location">
    <subcellularLocation>
        <location evidence="7">Cell inner membrane</location>
        <topology evidence="7">Single-pass membrane protein</topology>
    </subcellularLocation>
</comment>
<evidence type="ECO:0000256" key="8">
    <source>
        <dbReference type="SAM" id="MobiDB-lite"/>
    </source>
</evidence>
<feature type="compositionally biased region" description="Basic and acidic residues" evidence="8">
    <location>
        <begin position="364"/>
        <end position="373"/>
    </location>
</feature>
<dbReference type="PANTHER" id="PTHR30518">
    <property type="entry name" value="ENDOLYTIC MUREIN TRANSGLYCOSYLASE"/>
    <property type="match status" value="1"/>
</dbReference>
<evidence type="ECO:0000256" key="6">
    <source>
        <dbReference type="ARBA" id="ARBA00023316"/>
    </source>
</evidence>
<dbReference type="Pfam" id="PF02618">
    <property type="entry name" value="YceG"/>
    <property type="match status" value="1"/>
</dbReference>
<dbReference type="EC" id="4.2.2.29" evidence="7"/>
<dbReference type="Gene3D" id="3.30.1490.480">
    <property type="entry name" value="Endolytic murein transglycosylase"/>
    <property type="match status" value="1"/>
</dbReference>
<dbReference type="HAMAP" id="MF_02065">
    <property type="entry name" value="MltG"/>
    <property type="match status" value="1"/>
</dbReference>
<keyword evidence="3 7" id="KW-1133">Transmembrane helix</keyword>
<dbReference type="EMBL" id="JALKCG010000004">
    <property type="protein sequence ID" value="MCK0208746.1"/>
    <property type="molecule type" value="Genomic_DNA"/>
</dbReference>
<name>A0ABT0DN93_9HYPH</name>
<keyword evidence="10" id="KW-1185">Reference proteome</keyword>
<feature type="site" description="Important for catalytic activity" evidence="7">
    <location>
        <position position="248"/>
    </location>
</feature>